<dbReference type="Proteomes" id="UP000094569">
    <property type="component" value="Unassembled WGS sequence"/>
</dbReference>
<accession>A0A1E3B5P1</accession>
<dbReference type="EMBL" id="JXNT01000012">
    <property type="protein sequence ID" value="ODM16234.1"/>
    <property type="molecule type" value="Genomic_DNA"/>
</dbReference>
<protein>
    <submittedName>
        <fullName evidence="2">Uncharacterized protein</fullName>
    </submittedName>
</protein>
<proteinExistence type="predicted"/>
<dbReference type="VEuPathDB" id="FungiDB:SI65_08233"/>
<feature type="compositionally biased region" description="Gly residues" evidence="1">
    <location>
        <begin position="115"/>
        <end position="127"/>
    </location>
</feature>
<reference evidence="2 3" key="1">
    <citation type="journal article" date="2016" name="BMC Genomics">
        <title>Comparative genomic and transcriptomic analyses of the Fuzhuan brick tea-fermentation fungus Aspergillus cristatus.</title>
        <authorList>
            <person name="Ge Y."/>
            <person name="Wang Y."/>
            <person name="Liu Y."/>
            <person name="Tan Y."/>
            <person name="Ren X."/>
            <person name="Zhang X."/>
            <person name="Hyde K.D."/>
            <person name="Liu Y."/>
            <person name="Liu Z."/>
        </authorList>
    </citation>
    <scope>NUCLEOTIDE SEQUENCE [LARGE SCALE GENOMIC DNA]</scope>
    <source>
        <strain evidence="2 3">GZAAS20.1005</strain>
    </source>
</reference>
<feature type="region of interest" description="Disordered" evidence="1">
    <location>
        <begin position="1"/>
        <end position="25"/>
    </location>
</feature>
<evidence type="ECO:0000313" key="2">
    <source>
        <dbReference type="EMBL" id="ODM16234.1"/>
    </source>
</evidence>
<dbReference type="OrthoDB" id="4121058at2759"/>
<feature type="compositionally biased region" description="Basic and acidic residues" evidence="1">
    <location>
        <begin position="100"/>
        <end position="113"/>
    </location>
</feature>
<comment type="caution">
    <text evidence="2">The sequence shown here is derived from an EMBL/GenBank/DDBJ whole genome shotgun (WGS) entry which is preliminary data.</text>
</comment>
<sequence>MTTTQPINPNGRSPNTPSHHDLRGPVSNGKFSFAVDSFYSLFDTSTANKTPHPAGHLYEAQLLHYGLAPLKNKAVAKMRLLDAVRGGGLVVPRDILKVEGDLKEWKRKDKEARSGAGGAGASTGAGTGAKMAGGNKRKRDGEEESAPTPKATAKKTQGCGFDSCEED</sequence>
<keyword evidence="3" id="KW-1185">Reference proteome</keyword>
<name>A0A1E3B5P1_ASPCR</name>
<evidence type="ECO:0000313" key="3">
    <source>
        <dbReference type="Proteomes" id="UP000094569"/>
    </source>
</evidence>
<dbReference type="AlphaFoldDB" id="A0A1E3B5P1"/>
<feature type="region of interest" description="Disordered" evidence="1">
    <location>
        <begin position="100"/>
        <end position="167"/>
    </location>
</feature>
<evidence type="ECO:0000256" key="1">
    <source>
        <dbReference type="SAM" id="MobiDB-lite"/>
    </source>
</evidence>
<gene>
    <name evidence="2" type="ORF">SI65_08233</name>
</gene>
<feature type="compositionally biased region" description="Polar residues" evidence="1">
    <location>
        <begin position="1"/>
        <end position="17"/>
    </location>
</feature>
<organism evidence="2 3">
    <name type="scientific">Aspergillus cristatus</name>
    <name type="common">Chinese Fuzhuan brick tea-fermentation fungus</name>
    <name type="synonym">Eurotium cristatum</name>
    <dbReference type="NCBI Taxonomy" id="573508"/>
    <lineage>
        <taxon>Eukaryota</taxon>
        <taxon>Fungi</taxon>
        <taxon>Dikarya</taxon>
        <taxon>Ascomycota</taxon>
        <taxon>Pezizomycotina</taxon>
        <taxon>Eurotiomycetes</taxon>
        <taxon>Eurotiomycetidae</taxon>
        <taxon>Eurotiales</taxon>
        <taxon>Aspergillaceae</taxon>
        <taxon>Aspergillus</taxon>
        <taxon>Aspergillus subgen. Aspergillus</taxon>
    </lineage>
</organism>